<dbReference type="PRINTS" id="PR00942">
    <property type="entry name" value="CUATPASEI"/>
</dbReference>
<dbReference type="NCBIfam" id="TIGR00003">
    <property type="entry name" value="copper ion binding protein"/>
    <property type="match status" value="1"/>
</dbReference>
<feature type="domain" description="HMA" evidence="4">
    <location>
        <begin position="2"/>
        <end position="68"/>
    </location>
</feature>
<dbReference type="InterPro" id="IPR036163">
    <property type="entry name" value="HMA_dom_sf"/>
</dbReference>
<accession>A0AAW9K1G3</accession>
<dbReference type="Gene3D" id="3.30.70.100">
    <property type="match status" value="1"/>
</dbReference>
<dbReference type="InterPro" id="IPR006122">
    <property type="entry name" value="HMA_Cu_ion-bd"/>
</dbReference>
<protein>
    <recommendedName>
        <fullName evidence="1">Copper chaperone CopZ</fullName>
    </recommendedName>
</protein>
<organism evidence="5 6">
    <name type="scientific">Carnobacterium maltaromaticum</name>
    <name type="common">Carnobacterium piscicola</name>
    <dbReference type="NCBI Taxonomy" id="2751"/>
    <lineage>
        <taxon>Bacteria</taxon>
        <taxon>Bacillati</taxon>
        <taxon>Bacillota</taxon>
        <taxon>Bacilli</taxon>
        <taxon>Lactobacillales</taxon>
        <taxon>Carnobacteriaceae</taxon>
        <taxon>Carnobacterium</taxon>
    </lineage>
</organism>
<name>A0AAW9K1G3_CARML</name>
<dbReference type="InterPro" id="IPR017969">
    <property type="entry name" value="Heavy-metal-associated_CS"/>
</dbReference>
<dbReference type="SUPFAM" id="SSF55008">
    <property type="entry name" value="HMA, heavy metal-associated domain"/>
    <property type="match status" value="1"/>
</dbReference>
<dbReference type="InterPro" id="IPR006121">
    <property type="entry name" value="HMA_dom"/>
</dbReference>
<evidence type="ECO:0000313" key="5">
    <source>
        <dbReference type="EMBL" id="MDZ5758204.1"/>
    </source>
</evidence>
<evidence type="ECO:0000256" key="1">
    <source>
        <dbReference type="ARBA" id="ARBA00015313"/>
    </source>
</evidence>
<sequence length="71" mass="7774">METIKFNVTGMSCEHCVKRVEESVLTINGVEKVKVHLKKGIAKVKYNQQLATPAKINDAVIAAGYEASIVE</sequence>
<evidence type="ECO:0000256" key="3">
    <source>
        <dbReference type="ARBA" id="ARBA00023008"/>
    </source>
</evidence>
<evidence type="ECO:0000259" key="4">
    <source>
        <dbReference type="PROSITE" id="PS50846"/>
    </source>
</evidence>
<keyword evidence="3" id="KW-0186">Copper</keyword>
<comment type="caution">
    <text evidence="5">The sequence shown here is derived from an EMBL/GenBank/DDBJ whole genome shotgun (WGS) entry which is preliminary data.</text>
</comment>
<dbReference type="Pfam" id="PF00403">
    <property type="entry name" value="HMA"/>
    <property type="match status" value="1"/>
</dbReference>
<evidence type="ECO:0000313" key="6">
    <source>
        <dbReference type="Proteomes" id="UP001290462"/>
    </source>
</evidence>
<dbReference type="EMBL" id="JAVBVO010000003">
    <property type="protein sequence ID" value="MDZ5758204.1"/>
    <property type="molecule type" value="Genomic_DNA"/>
</dbReference>
<dbReference type="PANTHER" id="PTHR46594">
    <property type="entry name" value="P-TYPE CATION-TRANSPORTING ATPASE"/>
    <property type="match status" value="1"/>
</dbReference>
<dbReference type="RefSeq" id="WP_322808704.1">
    <property type="nucleotide sequence ID" value="NZ_JAVBVO010000003.1"/>
</dbReference>
<dbReference type="Proteomes" id="UP001290462">
    <property type="component" value="Unassembled WGS sequence"/>
</dbReference>
<dbReference type="CDD" id="cd00371">
    <property type="entry name" value="HMA"/>
    <property type="match status" value="1"/>
</dbReference>
<dbReference type="PROSITE" id="PS50846">
    <property type="entry name" value="HMA_2"/>
    <property type="match status" value="1"/>
</dbReference>
<dbReference type="PROSITE" id="PS01047">
    <property type="entry name" value="HMA_1"/>
    <property type="match status" value="1"/>
</dbReference>
<keyword evidence="2" id="KW-0479">Metal-binding</keyword>
<reference evidence="5" key="1">
    <citation type="submission" date="2023-08" db="EMBL/GenBank/DDBJ databases">
        <title>Genomic characterization of piscicolin 126 produced by Carnobacterium maltaromaticum CM22 strain isolated from salmon (Salmo salar).</title>
        <authorList>
            <person name="Gonzalez-Gragera E."/>
            <person name="Garcia-Lopez J.D."/>
            <person name="Teso-Perez C."/>
            <person name="Gimenez-Hernandez I."/>
            <person name="Peralta-Sanchez J.M."/>
            <person name="Valdivia E."/>
            <person name="Montalban-Lopez M."/>
            <person name="Martin-Platero A.M."/>
            <person name="Banos A."/>
            <person name="Martinez-Bueno M."/>
        </authorList>
    </citation>
    <scope>NUCLEOTIDE SEQUENCE</scope>
    <source>
        <strain evidence="5">CM22</strain>
    </source>
</reference>
<dbReference type="FunFam" id="3.30.70.100:FF:000001">
    <property type="entry name" value="ATPase copper transporting beta"/>
    <property type="match status" value="1"/>
</dbReference>
<gene>
    <name evidence="5" type="ORF">RAK27_05975</name>
</gene>
<dbReference type="AlphaFoldDB" id="A0AAW9K1G3"/>
<dbReference type="GO" id="GO:0005507">
    <property type="term" value="F:copper ion binding"/>
    <property type="evidence" value="ECO:0007669"/>
    <property type="project" value="InterPro"/>
</dbReference>
<dbReference type="PANTHER" id="PTHR46594:SF4">
    <property type="entry name" value="P-TYPE CATION-TRANSPORTING ATPASE"/>
    <property type="match status" value="1"/>
</dbReference>
<proteinExistence type="predicted"/>
<evidence type="ECO:0000256" key="2">
    <source>
        <dbReference type="ARBA" id="ARBA00022723"/>
    </source>
</evidence>